<evidence type="ECO:0000313" key="2">
    <source>
        <dbReference type="Proteomes" id="UP000050326"/>
    </source>
</evidence>
<keyword evidence="2" id="KW-1185">Reference proteome</keyword>
<gene>
    <name evidence="1" type="ORF">OXPF_00300</name>
</gene>
<organism evidence="1 2">
    <name type="scientific">Oxobacter pfennigii</name>
    <dbReference type="NCBI Taxonomy" id="36849"/>
    <lineage>
        <taxon>Bacteria</taxon>
        <taxon>Bacillati</taxon>
        <taxon>Bacillota</taxon>
        <taxon>Clostridia</taxon>
        <taxon>Eubacteriales</taxon>
        <taxon>Clostridiaceae</taxon>
        <taxon>Oxobacter</taxon>
    </lineage>
</organism>
<dbReference type="EMBL" id="LKET01000005">
    <property type="protein sequence ID" value="KPU46358.1"/>
    <property type="molecule type" value="Genomic_DNA"/>
</dbReference>
<protein>
    <submittedName>
        <fullName evidence="1">Uncharacterized protein</fullName>
    </submittedName>
</protein>
<dbReference type="AlphaFoldDB" id="A0A0P8X609"/>
<sequence length="85" mass="9979">MSRRFKEEYEKSDLNGIVSFQKIDGIRVSKMKQNSPIPTDYYYVTPIISNIKVDNKRSKIYGQQHGLKCSECNPRETMQEQYSPL</sequence>
<dbReference type="Proteomes" id="UP000050326">
    <property type="component" value="Unassembled WGS sequence"/>
</dbReference>
<proteinExistence type="predicted"/>
<dbReference type="STRING" id="36849.OXPF_00300"/>
<name>A0A0P8X609_9CLOT</name>
<dbReference type="RefSeq" id="WP_152967664.1">
    <property type="nucleotide sequence ID" value="NZ_LKET01000005.1"/>
</dbReference>
<reference evidence="1 2" key="1">
    <citation type="submission" date="2015-09" db="EMBL/GenBank/DDBJ databases">
        <title>Genome sequence of Oxobacter pfennigii DSM 3222.</title>
        <authorList>
            <person name="Poehlein A."/>
            <person name="Bengelsdorf F.R."/>
            <person name="Schiel-Bengelsdorf B."/>
            <person name="Duerre P."/>
            <person name="Daniel R."/>
        </authorList>
    </citation>
    <scope>NUCLEOTIDE SEQUENCE [LARGE SCALE GENOMIC DNA]</scope>
    <source>
        <strain evidence="1 2">DSM 3222</strain>
    </source>
</reference>
<accession>A0A0P8X609</accession>
<evidence type="ECO:0000313" key="1">
    <source>
        <dbReference type="EMBL" id="KPU46358.1"/>
    </source>
</evidence>
<dbReference type="OrthoDB" id="2989227at2"/>
<comment type="caution">
    <text evidence="1">The sequence shown here is derived from an EMBL/GenBank/DDBJ whole genome shotgun (WGS) entry which is preliminary data.</text>
</comment>